<dbReference type="InterPro" id="IPR012332">
    <property type="entry name" value="Autotransporter_pectin_lyase_C"/>
</dbReference>
<dbReference type="EMBL" id="CP129113">
    <property type="protein sequence ID" value="WLV24127.1"/>
    <property type="molecule type" value="Genomic_DNA"/>
</dbReference>
<gene>
    <name evidence="4" type="ORF">QR721_10825</name>
</gene>
<reference evidence="4" key="1">
    <citation type="submission" date="2023-06" db="EMBL/GenBank/DDBJ databases">
        <title>A Treasure from Seagulls: Isolation and Description of Aciduricobacillus qingdaonensis gen. nov., sp. nov., a Rare Obligately Uric Acid-utilizing Member in the Family Bacillaceae.</title>
        <authorList>
            <person name="Liu W."/>
            <person name="Wang B."/>
        </authorList>
    </citation>
    <scope>NUCLEOTIDE SEQUENCE</scope>
    <source>
        <strain evidence="4">44XB</strain>
    </source>
</reference>
<feature type="transmembrane region" description="Helical" evidence="3">
    <location>
        <begin position="13"/>
        <end position="35"/>
    </location>
</feature>
<evidence type="ECO:0000313" key="4">
    <source>
        <dbReference type="EMBL" id="WLV24127.1"/>
    </source>
</evidence>
<keyword evidence="3" id="KW-1133">Transmembrane helix</keyword>
<dbReference type="Gene3D" id="2.160.20.20">
    <property type="match status" value="1"/>
</dbReference>
<name>A0ABY9KWP1_9BACI</name>
<evidence type="ECO:0000256" key="1">
    <source>
        <dbReference type="ARBA" id="ARBA00004241"/>
    </source>
</evidence>
<dbReference type="RefSeq" id="WP_348026842.1">
    <property type="nucleotide sequence ID" value="NZ_CP129113.1"/>
</dbReference>
<evidence type="ECO:0000313" key="5">
    <source>
        <dbReference type="Proteomes" id="UP001180087"/>
    </source>
</evidence>
<keyword evidence="2" id="KW-0178">Competence</keyword>
<keyword evidence="5" id="KW-1185">Reference proteome</keyword>
<sequence length="465" mass="50978">MTNNEKGLSLVEVLAGLVLLSIISTLTTMILINVFKSNDTAAEEISIKQNANVMMSEFQRQYYETADTTLCFNPPAGLSIDKKTTVDNGGAPIEMDENYCVHDVVRKEPLNVDLYVKGNNSNKQLALKTTLVKGGQQKLTNTDTVPDAPCPTKRPIDYIDLTKQKDSSLPCNATGNYIWNGKSSCQKPPKIDGNLYITDEFEKDNYNLNVTGTVTFQNEVDLDKHSTLTIGKNACFNDETQFDDSTITVGGSSIFANEFDMDNSNMNIVGNAQFYREFDVDDSEVTIGGNAEYFNEFDVEDGNIRISGTAVFHKEFDFEGEDQDGDNDQSKYLVSIGNGATFKDEFDFDDGTLKIIGSAEFSSKADFDETFVNIGGLSSFLGEADFEKSTAALGSAFFNSKVEIGKTSMTVAKDLTSKSVEFKIKDKSSLHVLGTSTFSKRPELSDDSTICLKSDPASSSRSCPN</sequence>
<accession>A0ABY9KWP1</accession>
<evidence type="ECO:0000256" key="2">
    <source>
        <dbReference type="ARBA" id="ARBA00023287"/>
    </source>
</evidence>
<protein>
    <submittedName>
        <fullName evidence="4">Type II secretion system protein</fullName>
    </submittedName>
</protein>
<dbReference type="InterPro" id="IPR012902">
    <property type="entry name" value="N_methyl_site"/>
</dbReference>
<keyword evidence="3" id="KW-0812">Transmembrane</keyword>
<comment type="subcellular location">
    <subcellularLocation>
        <location evidence="1">Cell surface</location>
    </subcellularLocation>
</comment>
<evidence type="ECO:0000256" key="3">
    <source>
        <dbReference type="SAM" id="Phobius"/>
    </source>
</evidence>
<dbReference type="Proteomes" id="UP001180087">
    <property type="component" value="Chromosome"/>
</dbReference>
<organism evidence="4 5">
    <name type="scientific">Aciduricibacillus chroicocephali</name>
    <dbReference type="NCBI Taxonomy" id="3054939"/>
    <lineage>
        <taxon>Bacteria</taxon>
        <taxon>Bacillati</taxon>
        <taxon>Bacillota</taxon>
        <taxon>Bacilli</taxon>
        <taxon>Bacillales</taxon>
        <taxon>Bacillaceae</taxon>
        <taxon>Aciduricibacillus</taxon>
    </lineage>
</organism>
<keyword evidence="3" id="KW-0472">Membrane</keyword>
<dbReference type="PROSITE" id="PS00409">
    <property type="entry name" value="PROKAR_NTER_METHYL"/>
    <property type="match status" value="1"/>
</dbReference>
<proteinExistence type="predicted"/>